<evidence type="ECO:0000256" key="11">
    <source>
        <dbReference type="ARBA" id="ARBA00023204"/>
    </source>
</evidence>
<keyword evidence="11 13" id="KW-0234">DNA repair</keyword>
<dbReference type="InterPro" id="IPR006166">
    <property type="entry name" value="ERCC4_domain"/>
</dbReference>
<comment type="function">
    <text evidence="13">Interacts with EME1 to form a DNA structure-specific endonuclease with substrate preference for branched DNA structures with a 5'-end at the branch nick. Typical substrates include 3'-flap structures, D-loops, replication forks and nicked Holliday junctions. May be required in mitosis for the processing of stalled or collapsed replication fork intermediates. May be required in meiosis for the repair of meiosis-specific double strand breaks subsequent to single-end invasion (SEI).</text>
</comment>
<dbReference type="EC" id="3.1.22.-" evidence="13"/>
<name>A0A915CYC6_9BILA</name>
<sequence length="432" mass="49173">MSASNITSSGKKKRRAKIRLEFAEKLFYEKVLQDWKESCADRNQSFIIKKALDNLKLFPINVNGYSELRKIKGIGENIATRLDAAWKNACVNHFECDLPTLVQVRTLKKGQFITFLEMLLSLRVDVMCLSFPSKDDDENVVLKTQPVFRTQSDSDVVMNELAASSSNSFHSSLVTTASSSNIAAPTSDDYDPANFDENRLVLIVDGREKKLNVKHEVRTLSVGDYLWVMKLGDSNEKELVLDYVIERKTWDDLKSSIRQTRYMEQKRRLKEAGIRNVILVAEGLQTLDRGLEQALVTTSVDSRFLVHRTMNAQGTAKFLQTVTGHLMQRLKKERMYGPSFSALQDASRKTKMLTVSDCWLRQLTVCPMMSAERAQQVSMLFPTMRSLVEFYRKNSKSAEPVDPATLLQREFPDTIPRSLSAQLSLFFSHAVL</sequence>
<dbReference type="GO" id="GO:0003677">
    <property type="term" value="F:DNA binding"/>
    <property type="evidence" value="ECO:0007669"/>
    <property type="project" value="UniProtKB-UniRule"/>
</dbReference>
<dbReference type="Proteomes" id="UP000887574">
    <property type="component" value="Unplaced"/>
</dbReference>
<dbReference type="SMART" id="SM00891">
    <property type="entry name" value="ERCC4"/>
    <property type="match status" value="1"/>
</dbReference>
<comment type="cofactor">
    <cofactor evidence="1 13">
        <name>Mg(2+)</name>
        <dbReference type="ChEBI" id="CHEBI:18420"/>
    </cofactor>
</comment>
<evidence type="ECO:0000256" key="6">
    <source>
        <dbReference type="ARBA" id="ARBA00022759"/>
    </source>
</evidence>
<evidence type="ECO:0000256" key="12">
    <source>
        <dbReference type="ARBA" id="ARBA00023242"/>
    </source>
</evidence>
<dbReference type="PANTHER" id="PTHR13451">
    <property type="entry name" value="CLASS II CROSSOVER JUNCTION ENDONUCLEASE MUS81"/>
    <property type="match status" value="1"/>
</dbReference>
<keyword evidence="4 13" id="KW-0540">Nuclease</keyword>
<dbReference type="InterPro" id="IPR011335">
    <property type="entry name" value="Restrct_endonuc-II-like"/>
</dbReference>
<organism evidence="15 16">
    <name type="scientific">Ditylenchus dipsaci</name>
    <dbReference type="NCBI Taxonomy" id="166011"/>
    <lineage>
        <taxon>Eukaryota</taxon>
        <taxon>Metazoa</taxon>
        <taxon>Ecdysozoa</taxon>
        <taxon>Nematoda</taxon>
        <taxon>Chromadorea</taxon>
        <taxon>Rhabditida</taxon>
        <taxon>Tylenchina</taxon>
        <taxon>Tylenchomorpha</taxon>
        <taxon>Sphaerularioidea</taxon>
        <taxon>Anguinidae</taxon>
        <taxon>Anguininae</taxon>
        <taxon>Ditylenchus</taxon>
    </lineage>
</organism>
<evidence type="ECO:0000256" key="7">
    <source>
        <dbReference type="ARBA" id="ARBA00022763"/>
    </source>
</evidence>
<dbReference type="InterPro" id="IPR047416">
    <property type="entry name" value="XPF_nuclease_Mus81"/>
</dbReference>
<dbReference type="GO" id="GO:0046872">
    <property type="term" value="F:metal ion binding"/>
    <property type="evidence" value="ECO:0007669"/>
    <property type="project" value="UniProtKB-UniRule"/>
</dbReference>
<proteinExistence type="inferred from homology"/>
<reference evidence="16" key="1">
    <citation type="submission" date="2022-11" db="UniProtKB">
        <authorList>
            <consortium name="WormBaseParasite"/>
        </authorList>
    </citation>
    <scope>IDENTIFICATION</scope>
</reference>
<feature type="domain" description="ERCC4" evidence="14">
    <location>
        <begin position="201"/>
        <end position="285"/>
    </location>
</feature>
<accession>A0A915CYC6</accession>
<protein>
    <recommendedName>
        <fullName evidence="13">Crossover junction endonuclease MUS81</fullName>
        <ecNumber evidence="13">3.1.22.-</ecNumber>
    </recommendedName>
</protein>
<keyword evidence="7 13" id="KW-0227">DNA damage</keyword>
<evidence type="ECO:0000256" key="5">
    <source>
        <dbReference type="ARBA" id="ARBA00022723"/>
    </source>
</evidence>
<dbReference type="WBParaSite" id="jg13885">
    <property type="protein sequence ID" value="jg13885"/>
    <property type="gene ID" value="jg13885"/>
</dbReference>
<dbReference type="InterPro" id="IPR042530">
    <property type="entry name" value="EME1/EME2_C"/>
</dbReference>
<evidence type="ECO:0000256" key="1">
    <source>
        <dbReference type="ARBA" id="ARBA00001946"/>
    </source>
</evidence>
<evidence type="ECO:0000256" key="10">
    <source>
        <dbReference type="ARBA" id="ARBA00023172"/>
    </source>
</evidence>
<dbReference type="GO" id="GO:0006308">
    <property type="term" value="P:DNA catabolic process"/>
    <property type="evidence" value="ECO:0007669"/>
    <property type="project" value="UniProtKB-UniRule"/>
</dbReference>
<comment type="subcellular location">
    <subcellularLocation>
        <location evidence="2 13">Nucleus</location>
    </subcellularLocation>
</comment>
<dbReference type="PANTHER" id="PTHR13451:SF0">
    <property type="entry name" value="CROSSOVER JUNCTION ENDONUCLEASE MUS81"/>
    <property type="match status" value="1"/>
</dbReference>
<comment type="similarity">
    <text evidence="3 13">Belongs to the XPF family.</text>
</comment>
<dbReference type="GO" id="GO:0048476">
    <property type="term" value="C:Holliday junction resolvase complex"/>
    <property type="evidence" value="ECO:0007669"/>
    <property type="project" value="UniProtKB-UniRule"/>
</dbReference>
<dbReference type="CDD" id="cd20074">
    <property type="entry name" value="XPF_nuclease_Mus81"/>
    <property type="match status" value="1"/>
</dbReference>
<dbReference type="Gene3D" id="3.40.50.10130">
    <property type="match status" value="1"/>
</dbReference>
<evidence type="ECO:0000256" key="2">
    <source>
        <dbReference type="ARBA" id="ARBA00004123"/>
    </source>
</evidence>
<evidence type="ECO:0000256" key="8">
    <source>
        <dbReference type="ARBA" id="ARBA00022801"/>
    </source>
</evidence>
<evidence type="ECO:0000256" key="3">
    <source>
        <dbReference type="ARBA" id="ARBA00010015"/>
    </source>
</evidence>
<evidence type="ECO:0000256" key="9">
    <source>
        <dbReference type="ARBA" id="ARBA00022842"/>
    </source>
</evidence>
<keyword evidence="6 13" id="KW-0255">Endonuclease</keyword>
<dbReference type="GO" id="GO:0031573">
    <property type="term" value="P:mitotic intra-S DNA damage checkpoint signaling"/>
    <property type="evidence" value="ECO:0007669"/>
    <property type="project" value="TreeGrafter"/>
</dbReference>
<keyword evidence="8 13" id="KW-0378">Hydrolase</keyword>
<dbReference type="InterPro" id="IPR033309">
    <property type="entry name" value="Mus81"/>
</dbReference>
<dbReference type="InterPro" id="IPR027421">
    <property type="entry name" value="DNA_pol_lamdba_lyase_dom_sf"/>
</dbReference>
<dbReference type="Pfam" id="PF02732">
    <property type="entry name" value="ERCC4"/>
    <property type="match status" value="1"/>
</dbReference>
<evidence type="ECO:0000256" key="4">
    <source>
        <dbReference type="ARBA" id="ARBA00022722"/>
    </source>
</evidence>
<dbReference type="GO" id="GO:0000727">
    <property type="term" value="P:double-strand break repair via break-induced replication"/>
    <property type="evidence" value="ECO:0007669"/>
    <property type="project" value="UniProtKB-UniRule"/>
</dbReference>
<evidence type="ECO:0000313" key="16">
    <source>
        <dbReference type="WBParaSite" id="jg13885"/>
    </source>
</evidence>
<keyword evidence="5 13" id="KW-0479">Metal-binding</keyword>
<dbReference type="GO" id="GO:0008821">
    <property type="term" value="F:crossover junction DNA endonuclease activity"/>
    <property type="evidence" value="ECO:0007669"/>
    <property type="project" value="UniProtKB-UniRule"/>
</dbReference>
<keyword evidence="9 13" id="KW-0460">Magnesium</keyword>
<keyword evidence="15" id="KW-1185">Reference proteome</keyword>
<evidence type="ECO:0000313" key="15">
    <source>
        <dbReference type="Proteomes" id="UP000887574"/>
    </source>
</evidence>
<keyword evidence="10 13" id="KW-0233">DNA recombination</keyword>
<dbReference type="Gene3D" id="1.10.150.670">
    <property type="entry name" value="Crossover junction endonuclease EME1, DNA-binding domain"/>
    <property type="match status" value="1"/>
</dbReference>
<comment type="subunit">
    <text evidence="13">Interacts with EME1.</text>
</comment>
<evidence type="ECO:0000259" key="14">
    <source>
        <dbReference type="SMART" id="SM00891"/>
    </source>
</evidence>
<dbReference type="GO" id="GO:0048257">
    <property type="term" value="F:3'-flap endonuclease activity"/>
    <property type="evidence" value="ECO:0007669"/>
    <property type="project" value="TreeGrafter"/>
</dbReference>
<dbReference type="GO" id="GO:0005634">
    <property type="term" value="C:nucleus"/>
    <property type="evidence" value="ECO:0007669"/>
    <property type="project" value="UniProtKB-SubCell"/>
</dbReference>
<dbReference type="AlphaFoldDB" id="A0A915CYC6"/>
<keyword evidence="12 13" id="KW-0539">Nucleus</keyword>
<dbReference type="Gene3D" id="1.10.150.110">
    <property type="entry name" value="DNA polymerase beta, N-terminal domain-like"/>
    <property type="match status" value="1"/>
</dbReference>
<dbReference type="GO" id="GO:0000712">
    <property type="term" value="P:resolution of meiotic recombination intermediates"/>
    <property type="evidence" value="ECO:0007669"/>
    <property type="project" value="TreeGrafter"/>
</dbReference>
<dbReference type="SUPFAM" id="SSF47802">
    <property type="entry name" value="DNA polymerase beta, N-terminal domain-like"/>
    <property type="match status" value="1"/>
</dbReference>
<dbReference type="SUPFAM" id="SSF52980">
    <property type="entry name" value="Restriction endonuclease-like"/>
    <property type="match status" value="1"/>
</dbReference>
<evidence type="ECO:0000256" key="13">
    <source>
        <dbReference type="RuleBase" id="RU369042"/>
    </source>
</evidence>